<dbReference type="GO" id="GO:0019350">
    <property type="term" value="P:teichoic acid biosynthetic process"/>
    <property type="evidence" value="ECO:0007669"/>
    <property type="project" value="UniProtKB-KW"/>
</dbReference>
<dbReference type="AlphaFoldDB" id="A0A2W2FW57"/>
<proteinExistence type="inferred from homology"/>
<accession>A0A2W2FW57</accession>
<dbReference type="EMBL" id="POUA01000197">
    <property type="protein sequence ID" value="PZG39892.1"/>
    <property type="molecule type" value="Genomic_DNA"/>
</dbReference>
<dbReference type="PANTHER" id="PTHR37316:SF3">
    <property type="entry name" value="TEICHOIC ACID GLYCEROL-PHOSPHATE TRANSFERASE"/>
    <property type="match status" value="1"/>
</dbReference>
<comment type="similarity">
    <text evidence="2">Belongs to the CDP-glycerol glycerophosphotransferase family.</text>
</comment>
<evidence type="ECO:0000256" key="3">
    <source>
        <dbReference type="ARBA" id="ARBA00022475"/>
    </source>
</evidence>
<evidence type="ECO:0000256" key="4">
    <source>
        <dbReference type="ARBA" id="ARBA00022679"/>
    </source>
</evidence>
<gene>
    <name evidence="7" type="ORF">C1I98_23050</name>
</gene>
<keyword evidence="4 7" id="KW-0808">Transferase</keyword>
<dbReference type="InterPro" id="IPR051612">
    <property type="entry name" value="Teichoic_Acid_Biosynth"/>
</dbReference>
<dbReference type="GO" id="GO:0047355">
    <property type="term" value="F:CDP-glycerol glycerophosphotransferase activity"/>
    <property type="evidence" value="ECO:0007669"/>
    <property type="project" value="InterPro"/>
</dbReference>
<dbReference type="GO" id="GO:0005886">
    <property type="term" value="C:plasma membrane"/>
    <property type="evidence" value="ECO:0007669"/>
    <property type="project" value="UniProtKB-SubCell"/>
</dbReference>
<evidence type="ECO:0000313" key="8">
    <source>
        <dbReference type="Proteomes" id="UP000248544"/>
    </source>
</evidence>
<protein>
    <submittedName>
        <fullName evidence="7">Glycosyl transferase</fullName>
    </submittedName>
</protein>
<organism evidence="7 8">
    <name type="scientific">Spongiactinospora gelatinilytica</name>
    <dbReference type="NCBI Taxonomy" id="2666298"/>
    <lineage>
        <taxon>Bacteria</taxon>
        <taxon>Bacillati</taxon>
        <taxon>Actinomycetota</taxon>
        <taxon>Actinomycetes</taxon>
        <taxon>Streptosporangiales</taxon>
        <taxon>Streptosporangiaceae</taxon>
        <taxon>Spongiactinospora</taxon>
    </lineage>
</organism>
<sequence length="933" mass="104444">MAAVRATGLPAAGRRELDADVLAGPLGARIDTAIRRGPARRREMIALLAPYLSGVDPGVKRDLPVARRLVVHLIETRDREELAEGDALAKVVAAAAEPYRRVRKGLRWYADLPLRGELPDELYRLRQADLVPITQIDDISWTDGRLRVTGHAYLAGLSVRGRRFNRATVVLRGPRWQPPVRLRTKRVFRPEATYGAQELGCNYDWSGFTAELRPFALRWRSWLRNAARGGRRLLRRRPAVRDTTTWRAEIVIWSRGARAVGALRGPAAGRTERPAGLEIRPRWWVRPVWTSDRALQVVLQPTRAELTGVRHDGDDVVLTAFMPGRQVNKGHARLGGHRMSADFVPVSGGTEITLTLSTQSLLEEKDGRRLWVEPKGDPAATVMLGGADEFRSLAGDREITVLADRRDRVVISAHRVRPVITSVTWAGDAAMAIEGHYPEPGGEPRELVLRHRTGLSYRVPMRRSGDRFTARVPAAAMPRFGEAVPLAAGTWHLSVAHPSREPVPFRVDHGALDTLDESQHVHDGRRYQLVSTRFDVPVVVAAEEKPDDEKGMAGVYALERHFYPAQRREPLTDATVYVAYEGRQYEGNVRAVYEERLRRGDDGEHIWVVKDGAFVPPGPGELGLGRGRRPNVVRAGSREHYAALARSRFVVTNSFLPPWFRARDDQTVVQTWHGTPVKRIGNDLPHMSRDPRPPVWHRQAAEVRGWDLLLSQSPWATPVLRKAFGYQGEVLEAGYPRNDVLTTPDHAELAANVRRRLGLAEGSKVVLYAPTYREYDRKNANLRLNLVQARTILGTEHELLVRAHSMQAAPVVPDDGFTHDVTTYPDITELLLVADVLITDYSSVMFDFAATGRPMIFFAYDLDKFRAKRGTYLDLGEQAPGPVLTTSAQVIQAVKGIDGIAAEYADRYEAFRRTYAPRDDGKATRRLVDHVFG</sequence>
<dbReference type="Gene3D" id="3.40.50.12580">
    <property type="match status" value="1"/>
</dbReference>
<comment type="subcellular location">
    <subcellularLocation>
        <location evidence="1">Cell membrane</location>
        <topology evidence="1">Peripheral membrane protein</topology>
    </subcellularLocation>
</comment>
<dbReference type="InterPro" id="IPR007554">
    <property type="entry name" value="Glycerophosphate_synth"/>
</dbReference>
<evidence type="ECO:0000313" key="7">
    <source>
        <dbReference type="EMBL" id="PZG39892.1"/>
    </source>
</evidence>
<dbReference type="Pfam" id="PF04464">
    <property type="entry name" value="Glyphos_transf"/>
    <property type="match status" value="1"/>
</dbReference>
<reference evidence="7 8" key="1">
    <citation type="submission" date="2018-01" db="EMBL/GenBank/DDBJ databases">
        <title>Draft genome sequence of Sphaerisporangium sp. 7K107.</title>
        <authorList>
            <person name="Sahin N."/>
            <person name="Saygin H."/>
            <person name="Ay H."/>
        </authorList>
    </citation>
    <scope>NUCLEOTIDE SEQUENCE [LARGE SCALE GENOMIC DNA]</scope>
    <source>
        <strain evidence="7 8">7K107</strain>
    </source>
</reference>
<dbReference type="Proteomes" id="UP000248544">
    <property type="component" value="Unassembled WGS sequence"/>
</dbReference>
<dbReference type="SUPFAM" id="SSF53756">
    <property type="entry name" value="UDP-Glycosyltransferase/glycogen phosphorylase"/>
    <property type="match status" value="1"/>
</dbReference>
<comment type="caution">
    <text evidence="7">The sequence shown here is derived from an EMBL/GenBank/DDBJ whole genome shotgun (WGS) entry which is preliminary data.</text>
</comment>
<keyword evidence="3" id="KW-1003">Cell membrane</keyword>
<evidence type="ECO:0000256" key="6">
    <source>
        <dbReference type="ARBA" id="ARBA00023136"/>
    </source>
</evidence>
<evidence type="ECO:0000256" key="2">
    <source>
        <dbReference type="ARBA" id="ARBA00010488"/>
    </source>
</evidence>
<evidence type="ECO:0000256" key="1">
    <source>
        <dbReference type="ARBA" id="ARBA00004202"/>
    </source>
</evidence>
<dbReference type="PANTHER" id="PTHR37316">
    <property type="entry name" value="TEICHOIC ACID GLYCEROL-PHOSPHATE PRIMASE"/>
    <property type="match status" value="1"/>
</dbReference>
<dbReference type="InterPro" id="IPR043148">
    <property type="entry name" value="TagF_C"/>
</dbReference>
<evidence type="ECO:0000256" key="5">
    <source>
        <dbReference type="ARBA" id="ARBA00022944"/>
    </source>
</evidence>
<keyword evidence="6" id="KW-0472">Membrane</keyword>
<keyword evidence="5" id="KW-0777">Teichoic acid biosynthesis</keyword>
<dbReference type="InterPro" id="IPR043149">
    <property type="entry name" value="TagF_N"/>
</dbReference>
<name>A0A2W2FW57_9ACTN</name>
<keyword evidence="8" id="KW-1185">Reference proteome</keyword>
<dbReference type="Gene3D" id="3.40.50.11820">
    <property type="match status" value="1"/>
</dbReference>